<keyword evidence="2" id="KW-1185">Reference proteome</keyword>
<accession>A0A917PQV0</accession>
<dbReference type="InterPro" id="IPR014917">
    <property type="entry name" value="DUF1800"/>
</dbReference>
<reference evidence="1" key="1">
    <citation type="journal article" date="2014" name="Int. J. Syst. Evol. Microbiol.">
        <title>Complete genome sequence of Corynebacterium casei LMG S-19264T (=DSM 44701T), isolated from a smear-ripened cheese.</title>
        <authorList>
            <consortium name="US DOE Joint Genome Institute (JGI-PGF)"/>
            <person name="Walter F."/>
            <person name="Albersmeier A."/>
            <person name="Kalinowski J."/>
            <person name="Ruckert C."/>
        </authorList>
    </citation>
    <scope>NUCLEOTIDE SEQUENCE</scope>
    <source>
        <strain evidence="1">JCM 14371</strain>
    </source>
</reference>
<gene>
    <name evidence="1" type="ORF">GCM10008939_35770</name>
</gene>
<dbReference type="RefSeq" id="WP_188964672.1">
    <property type="nucleotide sequence ID" value="NZ_BMOE01000021.1"/>
</dbReference>
<proteinExistence type="predicted"/>
<evidence type="ECO:0000313" key="1">
    <source>
        <dbReference type="EMBL" id="GGJ88528.1"/>
    </source>
</evidence>
<sequence length="427" mass="46616">MPLTPTPIRTLSQEDAAHLLRRTSFGATPTEIQALTGRTPAEAAERLLTFPQTLEQSRFDPLSAVTAGAAVKLVQGQWMWEMLYTPHPLRERLTLMWSNHFVVGVDKVRNAPALQEYLRLLRAHATGTFSDFAVEVARTPAMLHYLDNDQNRKGKPNENFSRELLELFTAGIGMPGQPNYTEKDVTEGARGLTGWTFQGGRNVKTAFAETPVFMAVPRNHDDGRKTYLGKTGTFTPEDIVRLAAAHPATPARVAGKLWATFVSSTPDPAGTAALADTFQASGGDLRVTMQALLTSDAFYVARQRGSLFRSPVEYVVGALRAMGRPALDEKTVLGLVSSSARMGQELLHPPTVKGWDGGREWINDSSLLLRMQTAAALTLGKNAPAPTAPLTPLSVLGRADALQAPLARLNDKQRAYLMLISPEYQLM</sequence>
<dbReference type="Proteomes" id="UP000635726">
    <property type="component" value="Unassembled WGS sequence"/>
</dbReference>
<dbReference type="EMBL" id="BMOE01000021">
    <property type="protein sequence ID" value="GGJ88528.1"/>
    <property type="molecule type" value="Genomic_DNA"/>
</dbReference>
<protein>
    <recommendedName>
        <fullName evidence="3">DUF1800 domain-containing protein</fullName>
    </recommendedName>
</protein>
<evidence type="ECO:0008006" key="3">
    <source>
        <dbReference type="Google" id="ProtNLM"/>
    </source>
</evidence>
<dbReference type="Pfam" id="PF08811">
    <property type="entry name" value="DUF1800"/>
    <property type="match status" value="1"/>
</dbReference>
<evidence type="ECO:0000313" key="2">
    <source>
        <dbReference type="Proteomes" id="UP000635726"/>
    </source>
</evidence>
<comment type="caution">
    <text evidence="1">The sequence shown here is derived from an EMBL/GenBank/DDBJ whole genome shotgun (WGS) entry which is preliminary data.</text>
</comment>
<name>A0A917PQV0_9DEIO</name>
<reference evidence="1" key="2">
    <citation type="submission" date="2020-09" db="EMBL/GenBank/DDBJ databases">
        <authorList>
            <person name="Sun Q."/>
            <person name="Ohkuma M."/>
        </authorList>
    </citation>
    <scope>NUCLEOTIDE SEQUENCE</scope>
    <source>
        <strain evidence="1">JCM 14371</strain>
    </source>
</reference>
<organism evidence="1 2">
    <name type="scientific">Deinococcus aquiradiocola</name>
    <dbReference type="NCBI Taxonomy" id="393059"/>
    <lineage>
        <taxon>Bacteria</taxon>
        <taxon>Thermotogati</taxon>
        <taxon>Deinococcota</taxon>
        <taxon>Deinococci</taxon>
        <taxon>Deinococcales</taxon>
        <taxon>Deinococcaceae</taxon>
        <taxon>Deinococcus</taxon>
    </lineage>
</organism>
<dbReference type="AlphaFoldDB" id="A0A917PQV0"/>